<dbReference type="Proteomes" id="UP000593576">
    <property type="component" value="Unassembled WGS sequence"/>
</dbReference>
<dbReference type="SUPFAM" id="SSF64484">
    <property type="entry name" value="beta and beta-prime subunits of DNA dependent RNA-polymerase"/>
    <property type="match status" value="1"/>
</dbReference>
<evidence type="ECO:0000256" key="2">
    <source>
        <dbReference type="ARBA" id="ARBA00022478"/>
    </source>
</evidence>
<evidence type="ECO:0000256" key="1">
    <source>
        <dbReference type="ARBA" id="ARBA00012418"/>
    </source>
</evidence>
<dbReference type="OrthoDB" id="974882at2759"/>
<evidence type="ECO:0000256" key="4">
    <source>
        <dbReference type="ARBA" id="ARBA00022695"/>
    </source>
</evidence>
<accession>A0A7J9NDV3</accession>
<protein>
    <recommendedName>
        <fullName evidence="1">DNA-directed RNA polymerase</fullName>
        <ecNumber evidence="1">2.7.7.6</ecNumber>
    </recommendedName>
</protein>
<keyword evidence="3" id="KW-0808">Transferase</keyword>
<keyword evidence="7" id="KW-1185">Reference proteome</keyword>
<dbReference type="GO" id="GO:0003899">
    <property type="term" value="F:DNA-directed RNA polymerase activity"/>
    <property type="evidence" value="ECO:0007669"/>
    <property type="project" value="UniProtKB-EC"/>
</dbReference>
<sequence>MNVGQLFECSLGLVGSLLNRHYQVELFDERCE</sequence>
<dbReference type="EMBL" id="JABFAF010279411">
    <property type="protein sequence ID" value="MBA0881511.1"/>
    <property type="molecule type" value="Genomic_DNA"/>
</dbReference>
<evidence type="ECO:0000313" key="7">
    <source>
        <dbReference type="Proteomes" id="UP000593576"/>
    </source>
</evidence>
<name>A0A7J9NDV3_GOSSC</name>
<keyword evidence="2" id="KW-0240">DNA-directed RNA polymerase</keyword>
<dbReference type="GO" id="GO:0000428">
    <property type="term" value="C:DNA-directed RNA polymerase complex"/>
    <property type="evidence" value="ECO:0007669"/>
    <property type="project" value="UniProtKB-KW"/>
</dbReference>
<keyword evidence="5" id="KW-0804">Transcription</keyword>
<gene>
    <name evidence="6" type="ORF">Goshw_003983</name>
</gene>
<dbReference type="GO" id="GO:0006351">
    <property type="term" value="P:DNA-templated transcription"/>
    <property type="evidence" value="ECO:0007669"/>
    <property type="project" value="InterPro"/>
</dbReference>
<feature type="non-terminal residue" evidence="6">
    <location>
        <position position="32"/>
    </location>
</feature>
<evidence type="ECO:0000256" key="5">
    <source>
        <dbReference type="ARBA" id="ARBA00023163"/>
    </source>
</evidence>
<proteinExistence type="predicted"/>
<comment type="caution">
    <text evidence="6">The sequence shown here is derived from an EMBL/GenBank/DDBJ whole genome shotgun (WGS) entry which is preliminary data.</text>
</comment>
<evidence type="ECO:0000313" key="6">
    <source>
        <dbReference type="EMBL" id="MBA0881511.1"/>
    </source>
</evidence>
<keyword evidence="4" id="KW-0548">Nucleotidyltransferase</keyword>
<organism evidence="6 7">
    <name type="scientific">Gossypium schwendimanii</name>
    <name type="common">Cotton</name>
    <dbReference type="NCBI Taxonomy" id="34291"/>
    <lineage>
        <taxon>Eukaryota</taxon>
        <taxon>Viridiplantae</taxon>
        <taxon>Streptophyta</taxon>
        <taxon>Embryophyta</taxon>
        <taxon>Tracheophyta</taxon>
        <taxon>Spermatophyta</taxon>
        <taxon>Magnoliopsida</taxon>
        <taxon>eudicotyledons</taxon>
        <taxon>Gunneridae</taxon>
        <taxon>Pentapetalae</taxon>
        <taxon>rosids</taxon>
        <taxon>malvids</taxon>
        <taxon>Malvales</taxon>
        <taxon>Malvaceae</taxon>
        <taxon>Malvoideae</taxon>
        <taxon>Gossypium</taxon>
    </lineage>
</organism>
<dbReference type="EC" id="2.7.7.6" evidence="1"/>
<dbReference type="Gene3D" id="2.40.270.10">
    <property type="entry name" value="DNA-directed RNA polymerase, subunit 2, domain 6"/>
    <property type="match status" value="1"/>
</dbReference>
<dbReference type="AlphaFoldDB" id="A0A7J9NDV3"/>
<reference evidence="6 7" key="1">
    <citation type="journal article" date="2019" name="Genome Biol. Evol.">
        <title>Insights into the evolution of the New World diploid cottons (Gossypium, subgenus Houzingenia) based on genome sequencing.</title>
        <authorList>
            <person name="Grover C.E."/>
            <person name="Arick M.A. 2nd"/>
            <person name="Thrash A."/>
            <person name="Conover J.L."/>
            <person name="Sanders W.S."/>
            <person name="Peterson D.G."/>
            <person name="Frelichowski J.E."/>
            <person name="Scheffler J.A."/>
            <person name="Scheffler B.E."/>
            <person name="Wendel J.F."/>
        </authorList>
    </citation>
    <scope>NUCLEOTIDE SEQUENCE [LARGE SCALE GENOMIC DNA]</scope>
    <source>
        <strain evidence="6">1</strain>
        <tissue evidence="6">Leaf</tissue>
    </source>
</reference>
<evidence type="ECO:0000256" key="3">
    <source>
        <dbReference type="ARBA" id="ARBA00022679"/>
    </source>
</evidence>
<dbReference type="InterPro" id="IPR037033">
    <property type="entry name" value="DNA-dir_RNAP_su2_hyb_sf"/>
</dbReference>
<dbReference type="GO" id="GO:0003677">
    <property type="term" value="F:DNA binding"/>
    <property type="evidence" value="ECO:0007669"/>
    <property type="project" value="InterPro"/>
</dbReference>